<feature type="compositionally biased region" description="Acidic residues" evidence="1">
    <location>
        <begin position="163"/>
        <end position="178"/>
    </location>
</feature>
<dbReference type="Pfam" id="PF12732">
    <property type="entry name" value="YtxH"/>
    <property type="match status" value="1"/>
</dbReference>
<sequence>MSKKNDHFFLGFTLGSTVAFAAALLLAPKTGAQTQEKLQDLKEKLTSTGKRYYDYAADAAEDLKAGTGEKLSDFLDRAPDIDLGDKVSAAKQPFDHVTSNLRAHFDAAREQLEEKTDRDDYDDIVIDATDPLDAQAEDAAQVQSAFQEAKAEDGVDLKVADALDPEPEVDMDDTDAEDTQTHPEA</sequence>
<proteinExistence type="predicted"/>
<evidence type="ECO:0000256" key="1">
    <source>
        <dbReference type="SAM" id="MobiDB-lite"/>
    </source>
</evidence>
<keyword evidence="2" id="KW-0732">Signal</keyword>
<dbReference type="EMBL" id="JBHTOP010000022">
    <property type="protein sequence ID" value="MFD1671718.1"/>
    <property type="molecule type" value="Genomic_DNA"/>
</dbReference>
<gene>
    <name evidence="3" type="ORF">ACFQ5M_06415</name>
</gene>
<dbReference type="InterPro" id="IPR024623">
    <property type="entry name" value="YtxH"/>
</dbReference>
<reference evidence="4" key="1">
    <citation type="journal article" date="2019" name="Int. J. Syst. Evol. Microbiol.">
        <title>The Global Catalogue of Microorganisms (GCM) 10K type strain sequencing project: providing services to taxonomists for standard genome sequencing and annotation.</title>
        <authorList>
            <consortium name="The Broad Institute Genomics Platform"/>
            <consortium name="The Broad Institute Genome Sequencing Center for Infectious Disease"/>
            <person name="Wu L."/>
            <person name="Ma J."/>
        </authorList>
    </citation>
    <scope>NUCLEOTIDE SEQUENCE [LARGE SCALE GENOMIC DNA]</scope>
    <source>
        <strain evidence="4">CCM 8896</strain>
    </source>
</reference>
<feature type="signal peptide" evidence="2">
    <location>
        <begin position="1"/>
        <end position="21"/>
    </location>
</feature>
<comment type="caution">
    <text evidence="3">The sequence shown here is derived from an EMBL/GenBank/DDBJ whole genome shotgun (WGS) entry which is preliminary data.</text>
</comment>
<protein>
    <submittedName>
        <fullName evidence="3">YtxH domain-containing protein</fullName>
    </submittedName>
</protein>
<keyword evidence="4" id="KW-1185">Reference proteome</keyword>
<feature type="region of interest" description="Disordered" evidence="1">
    <location>
        <begin position="136"/>
        <end position="185"/>
    </location>
</feature>
<organism evidence="3 4">
    <name type="scientific">Agrilactobacillus yilanensis</name>
    <dbReference type="NCBI Taxonomy" id="2485997"/>
    <lineage>
        <taxon>Bacteria</taxon>
        <taxon>Bacillati</taxon>
        <taxon>Bacillota</taxon>
        <taxon>Bacilli</taxon>
        <taxon>Lactobacillales</taxon>
        <taxon>Lactobacillaceae</taxon>
        <taxon>Agrilactobacillus</taxon>
    </lineage>
</organism>
<feature type="compositionally biased region" description="Basic and acidic residues" evidence="1">
    <location>
        <begin position="149"/>
        <end position="161"/>
    </location>
</feature>
<evidence type="ECO:0000256" key="2">
    <source>
        <dbReference type="SAM" id="SignalP"/>
    </source>
</evidence>
<accession>A0ABW4J7R5</accession>
<name>A0ABW4J7R5_9LACO</name>
<evidence type="ECO:0000313" key="3">
    <source>
        <dbReference type="EMBL" id="MFD1671718.1"/>
    </source>
</evidence>
<dbReference type="RefSeq" id="WP_164506993.1">
    <property type="nucleotide sequence ID" value="NZ_JBHTOP010000022.1"/>
</dbReference>
<dbReference type="Proteomes" id="UP001597267">
    <property type="component" value="Unassembled WGS sequence"/>
</dbReference>
<feature type="chain" id="PRO_5045929620" evidence="2">
    <location>
        <begin position="22"/>
        <end position="185"/>
    </location>
</feature>
<evidence type="ECO:0000313" key="4">
    <source>
        <dbReference type="Proteomes" id="UP001597267"/>
    </source>
</evidence>